<dbReference type="SMART" id="SM00895">
    <property type="entry name" value="FCD"/>
    <property type="match status" value="1"/>
</dbReference>
<dbReference type="InterPro" id="IPR008920">
    <property type="entry name" value="TF_FadR/GntR_C"/>
</dbReference>
<proteinExistence type="predicted"/>
<dbReference type="STRING" id="471853.Bcav_1434"/>
<dbReference type="InterPro" id="IPR036388">
    <property type="entry name" value="WH-like_DNA-bd_sf"/>
</dbReference>
<dbReference type="KEGG" id="bcv:Bcav_1434"/>
<reference evidence="5 6" key="1">
    <citation type="journal article" date="2009" name="Stand. Genomic Sci.">
        <title>Complete genome sequence of Beutenbergia cavernae type strain (HKI 0122).</title>
        <authorList>
            <person name="Land M."/>
            <person name="Pukall R."/>
            <person name="Abt B."/>
            <person name="Goker M."/>
            <person name="Rohde M."/>
            <person name="Glavina Del Rio T."/>
            <person name="Tice H."/>
            <person name="Copeland A."/>
            <person name="Cheng J.F."/>
            <person name="Lucas S."/>
            <person name="Chen F."/>
            <person name="Nolan M."/>
            <person name="Bruce D."/>
            <person name="Goodwin L."/>
            <person name="Pitluck S."/>
            <person name="Ivanova N."/>
            <person name="Mavromatis K."/>
            <person name="Ovchinnikova G."/>
            <person name="Pati A."/>
            <person name="Chen A."/>
            <person name="Palaniappan K."/>
            <person name="Hauser L."/>
            <person name="Chang Y.J."/>
            <person name="Jefferies C.C."/>
            <person name="Saunders E."/>
            <person name="Brettin T."/>
            <person name="Detter J.C."/>
            <person name="Han C."/>
            <person name="Chain P."/>
            <person name="Bristow J."/>
            <person name="Eisen J.A."/>
            <person name="Markowitz V."/>
            <person name="Hugenholtz P."/>
            <person name="Kyrpides N.C."/>
            <person name="Klenk H.P."/>
            <person name="Lapidus A."/>
        </authorList>
    </citation>
    <scope>NUCLEOTIDE SEQUENCE [LARGE SCALE GENOMIC DNA]</scope>
    <source>
        <strain evidence="6">ATCC BAA-8 / DSM 12333 / NBRC 16432</strain>
    </source>
</reference>
<organism evidence="5 6">
    <name type="scientific">Beutenbergia cavernae (strain ATCC BAA-8 / DSM 12333 / CCUG 43141 / JCM 11478 / NBRC 16432 / NCIMB 13614 / HKI 0122)</name>
    <dbReference type="NCBI Taxonomy" id="471853"/>
    <lineage>
        <taxon>Bacteria</taxon>
        <taxon>Bacillati</taxon>
        <taxon>Actinomycetota</taxon>
        <taxon>Actinomycetes</taxon>
        <taxon>Micrococcales</taxon>
        <taxon>Beutenbergiaceae</taxon>
        <taxon>Beutenbergia</taxon>
    </lineage>
</organism>
<evidence type="ECO:0000313" key="5">
    <source>
        <dbReference type="EMBL" id="ACQ79692.1"/>
    </source>
</evidence>
<dbReference type="RefSeq" id="WP_015881932.1">
    <property type="nucleotide sequence ID" value="NC_012669.1"/>
</dbReference>
<dbReference type="PANTHER" id="PTHR43537">
    <property type="entry name" value="TRANSCRIPTIONAL REGULATOR, GNTR FAMILY"/>
    <property type="match status" value="1"/>
</dbReference>
<dbReference type="GO" id="GO:0003700">
    <property type="term" value="F:DNA-binding transcription factor activity"/>
    <property type="evidence" value="ECO:0007669"/>
    <property type="project" value="InterPro"/>
</dbReference>
<dbReference type="CDD" id="cd07377">
    <property type="entry name" value="WHTH_GntR"/>
    <property type="match status" value="1"/>
</dbReference>
<dbReference type="Pfam" id="PF00392">
    <property type="entry name" value="GntR"/>
    <property type="match status" value="1"/>
</dbReference>
<dbReference type="EMBL" id="CP001618">
    <property type="protein sequence ID" value="ACQ79692.1"/>
    <property type="molecule type" value="Genomic_DNA"/>
</dbReference>
<dbReference type="Gene3D" id="1.10.10.10">
    <property type="entry name" value="Winged helix-like DNA-binding domain superfamily/Winged helix DNA-binding domain"/>
    <property type="match status" value="1"/>
</dbReference>
<dbReference type="SUPFAM" id="SSF48008">
    <property type="entry name" value="GntR ligand-binding domain-like"/>
    <property type="match status" value="1"/>
</dbReference>
<dbReference type="PRINTS" id="PR00035">
    <property type="entry name" value="HTHGNTR"/>
</dbReference>
<dbReference type="GO" id="GO:0003677">
    <property type="term" value="F:DNA binding"/>
    <property type="evidence" value="ECO:0007669"/>
    <property type="project" value="UniProtKB-KW"/>
</dbReference>
<keyword evidence="3" id="KW-0804">Transcription</keyword>
<dbReference type="Pfam" id="PF07729">
    <property type="entry name" value="FCD"/>
    <property type="match status" value="1"/>
</dbReference>
<keyword evidence="2" id="KW-0238">DNA-binding</keyword>
<gene>
    <name evidence="5" type="ordered locus">Bcav_1434</name>
</gene>
<evidence type="ECO:0000256" key="2">
    <source>
        <dbReference type="ARBA" id="ARBA00023125"/>
    </source>
</evidence>
<dbReference type="PANTHER" id="PTHR43537:SF5">
    <property type="entry name" value="UXU OPERON TRANSCRIPTIONAL REGULATOR"/>
    <property type="match status" value="1"/>
</dbReference>
<protein>
    <submittedName>
        <fullName evidence="5">GntR domain protein</fullName>
    </submittedName>
</protein>
<dbReference type="AlphaFoldDB" id="C5C2K6"/>
<dbReference type="InterPro" id="IPR000524">
    <property type="entry name" value="Tscrpt_reg_HTH_GntR"/>
</dbReference>
<dbReference type="PROSITE" id="PS50949">
    <property type="entry name" value="HTH_GNTR"/>
    <property type="match status" value="1"/>
</dbReference>
<evidence type="ECO:0000313" key="6">
    <source>
        <dbReference type="Proteomes" id="UP000007962"/>
    </source>
</evidence>
<dbReference type="HOGENOM" id="CLU_017584_9_3_11"/>
<dbReference type="SMART" id="SM00345">
    <property type="entry name" value="HTH_GNTR"/>
    <property type="match status" value="1"/>
</dbReference>
<keyword evidence="1" id="KW-0805">Transcription regulation</keyword>
<sequence>MGTSRSTRALASQADVRGRIRTLIVERGLGPGDLLPTEPELMATLGVSRNSLREAIKGLQAVGIVDVRHGYGTYVGAGDLQSLEDGLSFRLAVSLDRDLRDVRELLQVRRALEVGLAREVTAYWSTHPMDPLSDVVAEMEAAAASGQYFPDEDWRFHAALYAPLDNRLILELLRVFWRTFHEIDPRLPGPRYTPSDAAGWHRRICDALAAGDPDAAAVAMADHFSGISVRLATADGAEPAG</sequence>
<evidence type="ECO:0000256" key="3">
    <source>
        <dbReference type="ARBA" id="ARBA00023163"/>
    </source>
</evidence>
<dbReference type="eggNOG" id="COG2186">
    <property type="taxonomic scope" value="Bacteria"/>
</dbReference>
<evidence type="ECO:0000259" key="4">
    <source>
        <dbReference type="PROSITE" id="PS50949"/>
    </source>
</evidence>
<dbReference type="InterPro" id="IPR011711">
    <property type="entry name" value="GntR_C"/>
</dbReference>
<keyword evidence="6" id="KW-1185">Reference proteome</keyword>
<dbReference type="SUPFAM" id="SSF46785">
    <property type="entry name" value="Winged helix' DNA-binding domain"/>
    <property type="match status" value="1"/>
</dbReference>
<accession>C5C2K6</accession>
<dbReference type="InterPro" id="IPR036390">
    <property type="entry name" value="WH_DNA-bd_sf"/>
</dbReference>
<dbReference type="Gene3D" id="1.20.120.530">
    <property type="entry name" value="GntR ligand-binding domain-like"/>
    <property type="match status" value="1"/>
</dbReference>
<name>C5C2K6_BEUC1</name>
<evidence type="ECO:0000256" key="1">
    <source>
        <dbReference type="ARBA" id="ARBA00023015"/>
    </source>
</evidence>
<dbReference type="OrthoDB" id="3575876at2"/>
<feature type="domain" description="HTH gntR-type" evidence="4">
    <location>
        <begin position="10"/>
        <end position="78"/>
    </location>
</feature>
<dbReference type="Proteomes" id="UP000007962">
    <property type="component" value="Chromosome"/>
</dbReference>